<name>X1SE10_9ZZZZ</name>
<gene>
    <name evidence="1" type="ORF">S06H3_65151</name>
</gene>
<dbReference type="EMBL" id="BARV01043762">
    <property type="protein sequence ID" value="GAI65994.1"/>
    <property type="molecule type" value="Genomic_DNA"/>
</dbReference>
<protein>
    <submittedName>
        <fullName evidence="1">Uncharacterized protein</fullName>
    </submittedName>
</protein>
<dbReference type="AlphaFoldDB" id="X1SE10"/>
<reference evidence="1" key="1">
    <citation type="journal article" date="2014" name="Front. Microbiol.">
        <title>High frequency of phylogenetically diverse reductive dehalogenase-homologous genes in deep subseafloor sedimentary metagenomes.</title>
        <authorList>
            <person name="Kawai M."/>
            <person name="Futagami T."/>
            <person name="Toyoda A."/>
            <person name="Takaki Y."/>
            <person name="Nishi S."/>
            <person name="Hori S."/>
            <person name="Arai W."/>
            <person name="Tsubouchi T."/>
            <person name="Morono Y."/>
            <person name="Uchiyama I."/>
            <person name="Ito T."/>
            <person name="Fujiyama A."/>
            <person name="Inagaki F."/>
            <person name="Takami H."/>
        </authorList>
    </citation>
    <scope>NUCLEOTIDE SEQUENCE</scope>
    <source>
        <strain evidence="1">Expedition CK06-06</strain>
    </source>
</reference>
<evidence type="ECO:0000313" key="1">
    <source>
        <dbReference type="EMBL" id="GAI65994.1"/>
    </source>
</evidence>
<feature type="non-terminal residue" evidence="1">
    <location>
        <position position="102"/>
    </location>
</feature>
<accession>X1SE10</accession>
<proteinExistence type="predicted"/>
<organism evidence="1">
    <name type="scientific">marine sediment metagenome</name>
    <dbReference type="NCBI Taxonomy" id="412755"/>
    <lineage>
        <taxon>unclassified sequences</taxon>
        <taxon>metagenomes</taxon>
        <taxon>ecological metagenomes</taxon>
    </lineage>
</organism>
<feature type="non-terminal residue" evidence="1">
    <location>
        <position position="1"/>
    </location>
</feature>
<comment type="caution">
    <text evidence="1">The sequence shown here is derived from an EMBL/GenBank/DDBJ whole genome shotgun (WGS) entry which is preliminary data.</text>
</comment>
<sequence>LTAEERYGFSTKKAHMFLRDMADLGVWRYKRNIEKLDVMSDKNTMRVALRTGILQLRIPLLASFLDVFCYQYSMIDRFNRKAWREVWKAWGGISNNHRPLTP</sequence>